<dbReference type="Gene3D" id="3.40.50.1820">
    <property type="entry name" value="alpha/beta hydrolase"/>
    <property type="match status" value="2"/>
</dbReference>
<evidence type="ECO:0000256" key="3">
    <source>
        <dbReference type="RuleBase" id="RU361235"/>
    </source>
</evidence>
<evidence type="ECO:0000259" key="4">
    <source>
        <dbReference type="Pfam" id="PF00135"/>
    </source>
</evidence>
<dbReference type="PROSITE" id="PS00122">
    <property type="entry name" value="CARBOXYLESTERASE_B_1"/>
    <property type="match status" value="1"/>
</dbReference>
<evidence type="ECO:0000256" key="2">
    <source>
        <dbReference type="ARBA" id="ARBA00022801"/>
    </source>
</evidence>
<keyword evidence="2 3" id="KW-0378">Hydrolase</keyword>
<dbReference type="SUPFAM" id="SSF53474">
    <property type="entry name" value="alpha/beta-Hydrolases"/>
    <property type="match status" value="1"/>
</dbReference>
<dbReference type="EMBL" id="JBBXMP010000276">
    <property type="protein sequence ID" value="KAL0058778.1"/>
    <property type="molecule type" value="Genomic_DNA"/>
</dbReference>
<dbReference type="InterPro" id="IPR029058">
    <property type="entry name" value="AB_hydrolase_fold"/>
</dbReference>
<comment type="caution">
    <text evidence="5">The sequence shown here is derived from an EMBL/GenBank/DDBJ whole genome shotgun (WGS) entry which is preliminary data.</text>
</comment>
<gene>
    <name evidence="5" type="ORF">AAF712_014515</name>
</gene>
<dbReference type="InterPro" id="IPR050309">
    <property type="entry name" value="Type-B_Carboxylest/Lipase"/>
</dbReference>
<sequence length="388" mass="41834">MGLKSLPILLALSTLALAGNSLEVQLKTGRFRGVSANGTEQWLGIPYAVPPVGSRRFKAPTPLPLRSDGTVKDASQFGNACPQPPSDSLGAPVAEDCLFLNLASSVVPKEDLNAGLLDSMEGLRFLQQNIVSFGGDPSKVTVWGQSAGAGVVESLFIYSRSTEHLFRAGIADSSTGPFKNSPPPETYDKPGKPFVRLLAGTGCTPGAGALGCLRKVPFETLLNVSNRMISDTLNSQLWEPTISPGSLFSARASEKIKRGDFLHLPYLAGTNVNEGAGFAISLAGMNLMGKAQDDTFDDFISRLLIDNSTITEGVLRKTHELWAQNDSTLGAPFNTGDSLFDRAEAWYTDQMYLAPRRLLFEHAAKKQHIFAYYFREFIPGNNPMLGGE</sequence>
<dbReference type="Pfam" id="PF00135">
    <property type="entry name" value="COesterase"/>
    <property type="match status" value="2"/>
</dbReference>
<feature type="domain" description="Carboxylesterase type B" evidence="4">
    <location>
        <begin position="113"/>
        <end position="376"/>
    </location>
</feature>
<dbReference type="InterPro" id="IPR019826">
    <property type="entry name" value="Carboxylesterase_B_AS"/>
</dbReference>
<evidence type="ECO:0000256" key="1">
    <source>
        <dbReference type="ARBA" id="ARBA00005964"/>
    </source>
</evidence>
<protein>
    <recommendedName>
        <fullName evidence="3">Carboxylic ester hydrolase</fullName>
        <ecNumber evidence="3">3.1.1.-</ecNumber>
    </recommendedName>
</protein>
<name>A0ABR2ZBV3_9AGAR</name>
<reference evidence="5 6" key="1">
    <citation type="submission" date="2024-05" db="EMBL/GenBank/DDBJ databases">
        <title>A draft genome resource for the thread blight pathogen Marasmius tenuissimus strain MS-2.</title>
        <authorList>
            <person name="Yulfo-Soto G.E."/>
            <person name="Baruah I.K."/>
            <person name="Amoako-Attah I."/>
            <person name="Bukari Y."/>
            <person name="Meinhardt L.W."/>
            <person name="Bailey B.A."/>
            <person name="Cohen S.P."/>
        </authorList>
    </citation>
    <scope>NUCLEOTIDE SEQUENCE [LARGE SCALE GENOMIC DNA]</scope>
    <source>
        <strain evidence="5 6">MS-2</strain>
    </source>
</reference>
<organism evidence="5 6">
    <name type="scientific">Marasmius tenuissimus</name>
    <dbReference type="NCBI Taxonomy" id="585030"/>
    <lineage>
        <taxon>Eukaryota</taxon>
        <taxon>Fungi</taxon>
        <taxon>Dikarya</taxon>
        <taxon>Basidiomycota</taxon>
        <taxon>Agaricomycotina</taxon>
        <taxon>Agaricomycetes</taxon>
        <taxon>Agaricomycetidae</taxon>
        <taxon>Agaricales</taxon>
        <taxon>Marasmiineae</taxon>
        <taxon>Marasmiaceae</taxon>
        <taxon>Marasmius</taxon>
    </lineage>
</organism>
<accession>A0ABR2ZBV3</accession>
<dbReference type="EC" id="3.1.1.-" evidence="3"/>
<feature type="signal peptide" evidence="3">
    <location>
        <begin position="1"/>
        <end position="18"/>
    </location>
</feature>
<evidence type="ECO:0000313" key="6">
    <source>
        <dbReference type="Proteomes" id="UP001437256"/>
    </source>
</evidence>
<dbReference type="InterPro" id="IPR002018">
    <property type="entry name" value="CarbesteraseB"/>
</dbReference>
<evidence type="ECO:0000313" key="5">
    <source>
        <dbReference type="EMBL" id="KAL0058778.1"/>
    </source>
</evidence>
<dbReference type="PANTHER" id="PTHR11559">
    <property type="entry name" value="CARBOXYLESTERASE"/>
    <property type="match status" value="1"/>
</dbReference>
<feature type="chain" id="PRO_5044960607" description="Carboxylic ester hydrolase" evidence="3">
    <location>
        <begin position="19"/>
        <end position="388"/>
    </location>
</feature>
<feature type="domain" description="Carboxylesterase type B" evidence="4">
    <location>
        <begin position="22"/>
        <end position="104"/>
    </location>
</feature>
<keyword evidence="3" id="KW-0732">Signal</keyword>
<comment type="similarity">
    <text evidence="1 3">Belongs to the type-B carboxylesterase/lipase family.</text>
</comment>
<dbReference type="Proteomes" id="UP001437256">
    <property type="component" value="Unassembled WGS sequence"/>
</dbReference>
<proteinExistence type="inferred from homology"/>
<keyword evidence="6" id="KW-1185">Reference proteome</keyword>